<evidence type="ECO:0000259" key="1">
    <source>
        <dbReference type="Pfam" id="PF19572"/>
    </source>
</evidence>
<dbReference type="EMBL" id="UINC01003147">
    <property type="protein sequence ID" value="SVA03751.1"/>
    <property type="molecule type" value="Genomic_DNA"/>
</dbReference>
<organism evidence="2">
    <name type="scientific">marine metagenome</name>
    <dbReference type="NCBI Taxonomy" id="408172"/>
    <lineage>
        <taxon>unclassified sequences</taxon>
        <taxon>metagenomes</taxon>
        <taxon>ecological metagenomes</taxon>
    </lineage>
</organism>
<accession>A0A381SK67</accession>
<feature type="domain" description="Type IX secretion system protein PorV" evidence="1">
    <location>
        <begin position="13"/>
        <end position="200"/>
    </location>
</feature>
<name>A0A381SK67_9ZZZZ</name>
<dbReference type="SUPFAM" id="SSF56935">
    <property type="entry name" value="Porins"/>
    <property type="match status" value="1"/>
</dbReference>
<protein>
    <recommendedName>
        <fullName evidence="1">Type IX secretion system protein PorV domain-containing protein</fullName>
    </recommendedName>
</protein>
<sequence length="341" mass="37429">MVACIPYNLQAQKPFRVGTTAANFLEIGYGAAGCGMGDAYVSMARGLSAIYWNPAGLAYLNKQQALFVYQPWFVDSQSMLISVGYNIPTLGTFAISMVSMNFGTMEVTTLAQQEGTGQKFTAVDQSFGFSYSRKLADSFATGVSLKYISSQIWDLNASAFAFDLGVLIKTSFFSPTGNSREGLTIGMSISNYGTKMSYDGMQLLYPIDILEEEDGNYAYAEGQYALQEWDLPLIFRLGISVNLLYTDNHQITVSTDALHPNNNSEALNIGTQYLLKIPTIGKLYMRCGYKALFMDSSEYGPTFGFGVRLNKLFNTGIEIGYAHRSIGILGDSESISIGIYF</sequence>
<proteinExistence type="predicted"/>
<dbReference type="Gene3D" id="2.40.160.60">
    <property type="entry name" value="Outer membrane protein transport protein (OMPP1/FadL/TodX)"/>
    <property type="match status" value="1"/>
</dbReference>
<dbReference type="Pfam" id="PF19572">
    <property type="entry name" value="PorV"/>
    <property type="match status" value="1"/>
</dbReference>
<gene>
    <name evidence="2" type="ORF">METZ01_LOCUS56605</name>
</gene>
<dbReference type="InterPro" id="IPR045741">
    <property type="entry name" value="PorV"/>
</dbReference>
<evidence type="ECO:0000313" key="2">
    <source>
        <dbReference type="EMBL" id="SVA03751.1"/>
    </source>
</evidence>
<dbReference type="NCBIfam" id="NF033709">
    <property type="entry name" value="PorV_fam"/>
    <property type="match status" value="1"/>
</dbReference>
<dbReference type="AlphaFoldDB" id="A0A381SK67"/>
<reference evidence="2" key="1">
    <citation type="submission" date="2018-05" db="EMBL/GenBank/DDBJ databases">
        <authorList>
            <person name="Lanie J.A."/>
            <person name="Ng W.-L."/>
            <person name="Kazmierczak K.M."/>
            <person name="Andrzejewski T.M."/>
            <person name="Davidsen T.M."/>
            <person name="Wayne K.J."/>
            <person name="Tettelin H."/>
            <person name="Glass J.I."/>
            <person name="Rusch D."/>
            <person name="Podicherti R."/>
            <person name="Tsui H.-C.T."/>
            <person name="Winkler M.E."/>
        </authorList>
    </citation>
    <scope>NUCLEOTIDE SEQUENCE</scope>
</reference>